<keyword evidence="1" id="KW-0378">Hydrolase</keyword>
<evidence type="ECO:0000259" key="3">
    <source>
        <dbReference type="PROSITE" id="PS50222"/>
    </source>
</evidence>
<protein>
    <recommendedName>
        <fullName evidence="1">ATP-dependent DNA helicase</fullName>
        <ecNumber evidence="1">5.6.2.3</ecNumber>
    </recommendedName>
</protein>
<evidence type="ECO:0000313" key="7">
    <source>
        <dbReference type="Proteomes" id="UP000663832"/>
    </source>
</evidence>
<keyword evidence="1" id="KW-0227">DNA damage</keyword>
<dbReference type="InterPro" id="IPR025476">
    <property type="entry name" value="Helitron_helicase-like"/>
</dbReference>
<evidence type="ECO:0000313" key="5">
    <source>
        <dbReference type="EMBL" id="CAF1350376.1"/>
    </source>
</evidence>
<sequence>MRERRSNDEFRLLDNRRRAKSHKAERQNNEFKTQENERRAEALKISRENDEFKIEDNKRRAEALKISRESNEFKIEDNKRRAEAHKTERQSDEFKTQDNKRRAEALKISRESDEFKTEDNKRRAEAHKTERQDEEFRTEENKRRAEAHKIERQNDEFKEEERRRNALRMYNSRDKYKNNFDAMKSNYESNIKEGPTHICSCCGGLWFAYSIREYTIEMLANKGLKTEFINTVCYLKHAIIKLCATCRKDIMSNKIPNIALSNGLAFYEIPDCLKTLTELEERLISPRIPFMVIRTLGFSKQFGLKGNLVNVPMNVDTNVSILPRSFSDTYTIQLKLMRQMKNKNAFMYETIRPKVVHTAIKYLVEQELYKDEGIVISNDWIKEYPNEKENFIVKNEDKKFNETENTGEDSDHDDNWNESDDKPINPVTTETLLNDETEDQNDTGIKFAPGENNRPISVLMDLKVDELTFPKIYCGKQRKIKENVKLTYAKIAKSELRMFDRRCGRVSKLFFTYKKLQTRKFVDAISINLRKTKNTKNVTVNQMLNRDYVNGLVHNDDAFAFLRFDRSSPAFWELKKKELMAMNRQLECATIFLTLSAAETQWSELLVILTQVLENKVITLEEAQNLSYEKRCELIRQDPVTCVRYFEHKLKCLWEILSAPCGPFQGYELVDKYVRTEFQVRGSPHVHALLWLKNAPKYDKNNPESIERCVEFIDKLISVSSQPTECSEELISLQRHKHSHTCKQHLNGCIICRFGIPYFPMSKTMILEPFSDDEKLSKKEREEISKSRQNVKEELDRISKDKDNSLTFEEFLKKINMNEEQYIKMIRAGLKKAKVFLKRAPNETRINAYNPMIMSLHRANMDIQYILDPYACLKYCVEYINKSENGMSKLLREALNELKKGNHTVKERLRVIANKFLNSSEISAQEAVYHILSIPLSVSSRSTVFINTNRPENRISMLKSDEILQKLEPDSKDVFVEGLIDMYVNRPDEMKDVCLADFASLYNVSKRKTDNALIAENSDDEDITENDNDEKITAFRMKNGKSWIKKRTKKKIIRYRYFKLHQDPENYYREQLMLFLPWSNEEEDLLSINHEETFELHKDLIQQKRSEYVHREASEFEKAFEEHMEREDENDIDDTNIEYDQDKNEFLIYEIGNNEGDIFVEMGLKTQTEKVENFNVPKVIPDTEYQQMMRSLNNNQRRYTLNVMNLIKNGDKQFFHFINGGAGVGKSTLIKAIYQSILRFYNSLPGCNPETIRTALCAPTGKAAALIDGMTLHSFLSLPVNQCKHKLVQLNSDISNRIGVKLKDLQLLIIDEISMVGFTMFQHIDARLQQIMRTKKPFGGISVMVLGDFNQLRPVGDKYIFQFNNSYNALVDSSLWSLFELFELTEIMRQKDDKTFAIALSNLAKGTMTAEDIHLLQSRIVSTENLETIGDAIRIFRSNAEVDAYNRIVLSRLNTEGAIANAYDYCVGDGLPSIREKVLNNVKNLKTTETYGLPLEIDLKVGAKYMMTVNIDIEDGLVNGACGKLIAIDYGKLQKTNETVPCRLWIKFNEEKTGRKARANFHNVMRNRNIDLSLTPVEPVVRQINTKSTNFKVERKQFPLVPCEAMTIYKSQGGTYEKVVVNLKKGMTRSELYVSCSRATKSIGLYLIGDFVPPKPPEPKDAVAMMFKNMRSERMLKFSLEFPEESQEERFFVMFHNVQSLNKHIFDVRSDKTFLSASMISLVETWTKPSDSLEIEGFKIIHRRDCNDIRKPFGQITYLKNDLTYENITEKYEYSGKNHIEYSSIKIDDICIISVYNSPNSSFDVLKRHMNEAITISKGFCENIIVVGDFNINLKVKTNNKFIEYMKSFGFNLINKLNKSSTNAKTQIDCCFTNVKGLKSDYFESLTSFHKPIWIRKHEVVSKFHFDETEDIHTNTLFNIDDAIIDDQSDVMEVDEEFSSDHHETVDKNEQIDLDMSFQLEDLKVNDPSDMMEIEEQSFSEDYEIIDSKSRKILNHFLCALEFDNITDSNQISSQTQIINDLIKKLPFITIYNRDKSVRLISAEYSVQAFDSVYARTCTTADGNCLYSSLSILHIGSEKLTHSMRLLAVNAMLNNSDYFQRLCTVLWYSFEEQLIKTATNTKWGGEVQIQALSMALSHPIYSYIKFINDPERTQYIHSNISLQELIDRFNKGTAGGHLKYTGYKSDRNKLGFCVYYNGIHYDALLPFRNNPQQFVPHFDIINMSL</sequence>
<evidence type="ECO:0000313" key="6">
    <source>
        <dbReference type="EMBL" id="CAF1596331.1"/>
    </source>
</evidence>
<dbReference type="Pfam" id="PF20209">
    <property type="entry name" value="DUF6570"/>
    <property type="match status" value="1"/>
</dbReference>
<proteinExistence type="inferred from homology"/>
<feature type="region of interest" description="Disordered" evidence="2">
    <location>
        <begin position="77"/>
        <end position="158"/>
    </location>
</feature>
<dbReference type="InterPro" id="IPR002048">
    <property type="entry name" value="EF_hand_dom"/>
</dbReference>
<gene>
    <name evidence="5" type="ORF">BJG266_LOCUS34919</name>
    <name evidence="6" type="ORF">QVE165_LOCUS51967</name>
</gene>
<dbReference type="InterPro" id="IPR027417">
    <property type="entry name" value="P-loop_NTPase"/>
</dbReference>
<keyword evidence="1" id="KW-0347">Helicase</keyword>
<dbReference type="Gene3D" id="3.60.10.10">
    <property type="entry name" value="Endonuclease/exonuclease/phosphatase"/>
    <property type="match status" value="1"/>
</dbReference>
<dbReference type="GO" id="GO:0006281">
    <property type="term" value="P:DNA repair"/>
    <property type="evidence" value="ECO:0007669"/>
    <property type="project" value="UniProtKB-KW"/>
</dbReference>
<dbReference type="InterPro" id="IPR038765">
    <property type="entry name" value="Papain-like_cys_pep_sf"/>
</dbReference>
<dbReference type="EC" id="5.6.2.3" evidence="1"/>
<dbReference type="InterPro" id="IPR051055">
    <property type="entry name" value="PIF1_helicase"/>
</dbReference>
<comment type="similarity">
    <text evidence="1">Belongs to the helicase family.</text>
</comment>
<dbReference type="InterPro" id="IPR003323">
    <property type="entry name" value="OTU_dom"/>
</dbReference>
<dbReference type="GO" id="GO:0005509">
    <property type="term" value="F:calcium ion binding"/>
    <property type="evidence" value="ECO:0007669"/>
    <property type="project" value="InterPro"/>
</dbReference>
<dbReference type="InterPro" id="IPR005135">
    <property type="entry name" value="Endo/exonuclease/phosphatase"/>
</dbReference>
<dbReference type="Gene3D" id="3.40.50.300">
    <property type="entry name" value="P-loop containing nucleotide triphosphate hydrolases"/>
    <property type="match status" value="2"/>
</dbReference>
<dbReference type="Pfam" id="PF02338">
    <property type="entry name" value="OTU"/>
    <property type="match status" value="1"/>
</dbReference>
<evidence type="ECO:0000259" key="4">
    <source>
        <dbReference type="PROSITE" id="PS50802"/>
    </source>
</evidence>
<comment type="catalytic activity">
    <reaction evidence="1">
        <text>ATP + H2O = ADP + phosphate + H(+)</text>
        <dbReference type="Rhea" id="RHEA:13065"/>
        <dbReference type="ChEBI" id="CHEBI:15377"/>
        <dbReference type="ChEBI" id="CHEBI:15378"/>
        <dbReference type="ChEBI" id="CHEBI:30616"/>
        <dbReference type="ChEBI" id="CHEBI:43474"/>
        <dbReference type="ChEBI" id="CHEBI:456216"/>
        <dbReference type="EC" id="5.6.2.3"/>
    </reaction>
</comment>
<evidence type="ECO:0000256" key="1">
    <source>
        <dbReference type="RuleBase" id="RU363044"/>
    </source>
</evidence>
<feature type="region of interest" description="Disordered" evidence="2">
    <location>
        <begin position="1"/>
        <end position="43"/>
    </location>
</feature>
<dbReference type="CDD" id="cd18809">
    <property type="entry name" value="SF1_C_RecD"/>
    <property type="match status" value="1"/>
</dbReference>
<feature type="region of interest" description="Disordered" evidence="2">
    <location>
        <begin position="395"/>
        <end position="426"/>
    </location>
</feature>
<dbReference type="EMBL" id="CAJNOM010001175">
    <property type="protein sequence ID" value="CAF1596331.1"/>
    <property type="molecule type" value="Genomic_DNA"/>
</dbReference>
<keyword evidence="1" id="KW-0234">DNA repair</keyword>
<dbReference type="OrthoDB" id="10036850at2759"/>
<comment type="cofactor">
    <cofactor evidence="1">
        <name>Mg(2+)</name>
        <dbReference type="ChEBI" id="CHEBI:18420"/>
    </cofactor>
</comment>
<dbReference type="PANTHER" id="PTHR47642">
    <property type="entry name" value="ATP-DEPENDENT DNA HELICASE"/>
    <property type="match status" value="1"/>
</dbReference>
<feature type="compositionally biased region" description="Basic and acidic residues" evidence="2">
    <location>
        <begin position="413"/>
        <end position="423"/>
    </location>
</feature>
<feature type="domain" description="EF-hand" evidence="3">
    <location>
        <begin position="786"/>
        <end position="821"/>
    </location>
</feature>
<dbReference type="Proteomes" id="UP000663832">
    <property type="component" value="Unassembled WGS sequence"/>
</dbReference>
<dbReference type="InterPro" id="IPR036691">
    <property type="entry name" value="Endo/exonu/phosph_ase_sf"/>
</dbReference>
<name>A0A816AE93_9BILA</name>
<accession>A0A816AE93</accession>
<dbReference type="EMBL" id="CAJNOI010000823">
    <property type="protein sequence ID" value="CAF1350376.1"/>
    <property type="molecule type" value="Genomic_DNA"/>
</dbReference>
<dbReference type="PROSITE" id="PS50222">
    <property type="entry name" value="EF_HAND_2"/>
    <property type="match status" value="1"/>
</dbReference>
<keyword evidence="7" id="KW-1185">Reference proteome</keyword>
<dbReference type="PROSITE" id="PS50802">
    <property type="entry name" value="OTU"/>
    <property type="match status" value="1"/>
</dbReference>
<dbReference type="PANTHER" id="PTHR47642:SF5">
    <property type="entry name" value="ATP-DEPENDENT DNA HELICASE"/>
    <property type="match status" value="1"/>
</dbReference>
<dbReference type="GO" id="GO:0005524">
    <property type="term" value="F:ATP binding"/>
    <property type="evidence" value="ECO:0007669"/>
    <property type="project" value="UniProtKB-KW"/>
</dbReference>
<dbReference type="Pfam" id="PF14529">
    <property type="entry name" value="Exo_endo_phos_2"/>
    <property type="match status" value="1"/>
</dbReference>
<dbReference type="Pfam" id="PF05970">
    <property type="entry name" value="PIF1"/>
    <property type="match status" value="1"/>
</dbReference>
<dbReference type="SUPFAM" id="SSF52540">
    <property type="entry name" value="P-loop containing nucleoside triphosphate hydrolases"/>
    <property type="match status" value="2"/>
</dbReference>
<feature type="domain" description="OTU" evidence="4">
    <location>
        <begin position="2054"/>
        <end position="2207"/>
    </location>
</feature>
<comment type="caution">
    <text evidence="6">The sequence shown here is derived from an EMBL/GenBank/DDBJ whole genome shotgun (WGS) entry which is preliminary data.</text>
</comment>
<dbReference type="GO" id="GO:0016787">
    <property type="term" value="F:hydrolase activity"/>
    <property type="evidence" value="ECO:0007669"/>
    <property type="project" value="UniProtKB-KW"/>
</dbReference>
<dbReference type="SUPFAM" id="SSF56219">
    <property type="entry name" value="DNase I-like"/>
    <property type="match status" value="1"/>
</dbReference>
<dbReference type="GO" id="GO:0006310">
    <property type="term" value="P:DNA recombination"/>
    <property type="evidence" value="ECO:0007669"/>
    <property type="project" value="UniProtKB-KW"/>
</dbReference>
<dbReference type="Gene3D" id="3.90.70.80">
    <property type="match status" value="1"/>
</dbReference>
<keyword evidence="1" id="KW-0233">DNA recombination</keyword>
<keyword evidence="1" id="KW-0547">Nucleotide-binding</keyword>
<dbReference type="InterPro" id="IPR010285">
    <property type="entry name" value="DNA_helicase_pif1-like_DEAD"/>
</dbReference>
<reference evidence="6" key="1">
    <citation type="submission" date="2021-02" db="EMBL/GenBank/DDBJ databases">
        <authorList>
            <person name="Nowell W R."/>
        </authorList>
    </citation>
    <scope>NUCLEOTIDE SEQUENCE</scope>
</reference>
<dbReference type="GO" id="GO:0000723">
    <property type="term" value="P:telomere maintenance"/>
    <property type="evidence" value="ECO:0007669"/>
    <property type="project" value="InterPro"/>
</dbReference>
<evidence type="ECO:0000256" key="2">
    <source>
        <dbReference type="SAM" id="MobiDB-lite"/>
    </source>
</evidence>
<dbReference type="Proteomes" id="UP000663877">
    <property type="component" value="Unassembled WGS sequence"/>
</dbReference>
<dbReference type="GO" id="GO:0043139">
    <property type="term" value="F:5'-3' DNA helicase activity"/>
    <property type="evidence" value="ECO:0007669"/>
    <property type="project" value="UniProtKB-EC"/>
</dbReference>
<dbReference type="SUPFAM" id="SSF54001">
    <property type="entry name" value="Cysteine proteinases"/>
    <property type="match status" value="1"/>
</dbReference>
<organism evidence="6 7">
    <name type="scientific">Adineta steineri</name>
    <dbReference type="NCBI Taxonomy" id="433720"/>
    <lineage>
        <taxon>Eukaryota</taxon>
        <taxon>Metazoa</taxon>
        <taxon>Spiralia</taxon>
        <taxon>Gnathifera</taxon>
        <taxon>Rotifera</taxon>
        <taxon>Eurotatoria</taxon>
        <taxon>Bdelloidea</taxon>
        <taxon>Adinetida</taxon>
        <taxon>Adinetidae</taxon>
        <taxon>Adineta</taxon>
    </lineage>
</organism>
<keyword evidence="1" id="KW-0067">ATP-binding</keyword>
<dbReference type="Pfam" id="PF14214">
    <property type="entry name" value="Helitron_like_N"/>
    <property type="match status" value="1"/>
</dbReference>
<dbReference type="InterPro" id="IPR046700">
    <property type="entry name" value="DUF6570"/>
</dbReference>